<dbReference type="InterPro" id="IPR042184">
    <property type="entry name" value="YqeY/Aim41_N"/>
</dbReference>
<dbReference type="SUPFAM" id="SSF89095">
    <property type="entry name" value="GatB/YqeY motif"/>
    <property type="match status" value="1"/>
</dbReference>
<dbReference type="Gene3D" id="1.10.1510.10">
    <property type="entry name" value="Uncharacterised protein YqeY/AIM41 PF09424, N-terminal domain"/>
    <property type="match status" value="1"/>
</dbReference>
<sequence length="154" mass="15812">MGSEAGLKAKLRSDLTDAIRARDEIKSGTIRMVLTAITNEEVAGKVAKELTDAEVITVLSREAKKRREAAEAYEAAGRADKAALEKSEGEIIAGYLPQQMSESEVAALVASAIAASGATGPGDMGKVMGILKPQVAGKADGAMVSGLVKAALAQ</sequence>
<dbReference type="InterPro" id="IPR003789">
    <property type="entry name" value="Asn/Gln_tRNA_amidoTrase-B-like"/>
</dbReference>
<dbReference type="AlphaFoldDB" id="A0A6J7PHF9"/>
<proteinExistence type="predicted"/>
<dbReference type="Gene3D" id="1.10.10.410">
    <property type="match status" value="1"/>
</dbReference>
<reference evidence="1" key="1">
    <citation type="submission" date="2020-05" db="EMBL/GenBank/DDBJ databases">
        <authorList>
            <person name="Chiriac C."/>
            <person name="Salcher M."/>
            <person name="Ghai R."/>
            <person name="Kavagutti S V."/>
        </authorList>
    </citation>
    <scope>NUCLEOTIDE SEQUENCE</scope>
</reference>
<dbReference type="GO" id="GO:0016884">
    <property type="term" value="F:carbon-nitrogen ligase activity, with glutamine as amido-N-donor"/>
    <property type="evidence" value="ECO:0007669"/>
    <property type="project" value="InterPro"/>
</dbReference>
<dbReference type="PANTHER" id="PTHR28055">
    <property type="entry name" value="ALTERED INHERITANCE OF MITOCHONDRIA PROTEIN 41, MITOCHONDRIAL"/>
    <property type="match status" value="1"/>
</dbReference>
<organism evidence="1">
    <name type="scientific">freshwater metagenome</name>
    <dbReference type="NCBI Taxonomy" id="449393"/>
    <lineage>
        <taxon>unclassified sequences</taxon>
        <taxon>metagenomes</taxon>
        <taxon>ecological metagenomes</taxon>
    </lineage>
</organism>
<protein>
    <submittedName>
        <fullName evidence="1">Unannotated protein</fullName>
    </submittedName>
</protein>
<dbReference type="InterPro" id="IPR019004">
    <property type="entry name" value="YqeY/Aim41"/>
</dbReference>
<dbReference type="EMBL" id="CAFBPB010000049">
    <property type="protein sequence ID" value="CAB5002162.1"/>
    <property type="molecule type" value="Genomic_DNA"/>
</dbReference>
<dbReference type="Pfam" id="PF09424">
    <property type="entry name" value="YqeY"/>
    <property type="match status" value="1"/>
</dbReference>
<dbReference type="PANTHER" id="PTHR28055:SF1">
    <property type="entry name" value="ALTERED INHERITANCE OF MITOCHONDRIA PROTEIN 41, MITOCHONDRIAL"/>
    <property type="match status" value="1"/>
</dbReference>
<dbReference type="InterPro" id="IPR023168">
    <property type="entry name" value="GatB_Yqey_C_2"/>
</dbReference>
<accession>A0A6J7PHF9</accession>
<gene>
    <name evidence="1" type="ORF">UFOPK4049_00508</name>
</gene>
<evidence type="ECO:0000313" key="1">
    <source>
        <dbReference type="EMBL" id="CAB5002162.1"/>
    </source>
</evidence>
<name>A0A6J7PHF9_9ZZZZ</name>